<sequence>MYDVLIIGGGFSGSAIARELSKYNAKIAVLEKTEDICEGTSKANTALAHGGFDAKPGTLKAKLNVQGNKMMDKLTKDLNIPFERNGALVLCFDEKDIPKLEELKERGEKNGVPGLSIINQEELRKLEPNITDDAVAALLCESAGIICTFTLNFALAENAYENGVEFFFNTAVEGFTKKEDRWIVHTNNGDYEAKAVVNAAGVYADELHNMVSSKKHSITPRRGQYFLMDKQVGDTVKRTVFQLPTKFGKGIVVTPTVDGNLLIGPTAEDIEDKEGVDTTKEGLDEIMEKSKMTLKSFPYGSVITSFSGLRAHDEEDDFVVEEVEDAEYFFDALGIESPGLTSSPAIGLMMANLIRDKLNLQEKDNFKETREGLPLTNRMTPEEHKALIEKDSSFSKIICRCEMITEGEIVAAIHSPLGGKTLDGLKRRVRAGAGRCQGGFCSPKVIEIISRELNIPQEEVMKNNSNSKIILGRTKE</sequence>
<accession>A0AC61N248</accession>
<organism evidence="1 2">
    <name type="scientific">Miniphocaeibacter halophilus</name>
    <dbReference type="NCBI Taxonomy" id="2931922"/>
    <lineage>
        <taxon>Bacteria</taxon>
        <taxon>Bacillati</taxon>
        <taxon>Bacillota</taxon>
        <taxon>Tissierellia</taxon>
        <taxon>Tissierellales</taxon>
        <taxon>Peptoniphilaceae</taxon>
        <taxon>Miniphocaeibacter</taxon>
    </lineage>
</organism>
<proteinExistence type="predicted"/>
<gene>
    <name evidence="1" type="ORF">JFY71_05400</name>
</gene>
<protein>
    <submittedName>
        <fullName evidence="1">NAD(P)/FAD-dependent oxidoreductase</fullName>
    </submittedName>
</protein>
<evidence type="ECO:0000313" key="1">
    <source>
        <dbReference type="EMBL" id="QQK08974.1"/>
    </source>
</evidence>
<name>A0AC61N248_9FIRM</name>
<keyword evidence="2" id="KW-1185">Reference proteome</keyword>
<dbReference type="EMBL" id="CP066744">
    <property type="protein sequence ID" value="QQK08974.1"/>
    <property type="molecule type" value="Genomic_DNA"/>
</dbReference>
<dbReference type="Proteomes" id="UP000595814">
    <property type="component" value="Chromosome"/>
</dbReference>
<reference evidence="1 2" key="1">
    <citation type="journal article" date="2022" name="Int. J. Syst. Evol. Microbiol.">
        <title>Miniphocaeibacter halophilus sp. nov., an ammonium-tolerant acetate-producing bacterium isolated from a biogas system.</title>
        <authorList>
            <person name="Schnurer A."/>
            <person name="Singh A."/>
            <person name="Bi S."/>
            <person name="Qiao W."/>
            <person name="Westerholm M."/>
        </authorList>
    </citation>
    <scope>NUCLEOTIDE SEQUENCE [LARGE SCALE GENOMIC DNA]</scope>
    <source>
        <strain evidence="1 2">AMB_01</strain>
    </source>
</reference>
<evidence type="ECO:0000313" key="2">
    <source>
        <dbReference type="Proteomes" id="UP000595814"/>
    </source>
</evidence>